<feature type="region of interest" description="Disordered" evidence="1">
    <location>
        <begin position="31"/>
        <end position="74"/>
    </location>
</feature>
<organism evidence="2 3">
    <name type="scientific">Glossina pallidipes</name>
    <name type="common">Tsetse fly</name>
    <dbReference type="NCBI Taxonomy" id="7398"/>
    <lineage>
        <taxon>Eukaryota</taxon>
        <taxon>Metazoa</taxon>
        <taxon>Ecdysozoa</taxon>
        <taxon>Arthropoda</taxon>
        <taxon>Hexapoda</taxon>
        <taxon>Insecta</taxon>
        <taxon>Pterygota</taxon>
        <taxon>Neoptera</taxon>
        <taxon>Endopterygota</taxon>
        <taxon>Diptera</taxon>
        <taxon>Brachycera</taxon>
        <taxon>Muscomorpha</taxon>
        <taxon>Hippoboscoidea</taxon>
        <taxon>Glossinidae</taxon>
        <taxon>Glossina</taxon>
    </lineage>
</organism>
<name>A0A1A9Z8T8_GLOPL</name>
<sequence length="210" mass="24481">MFSKLASLYKPRVDIANYTDGRYQERLLRNEARTKQKYKDVAGNKLKLPAKSKSQESVKQTERNEKKIVSTSNRQDIKINQKKPVKTLKANKSEKIASARQQVQNNTKNTPKLRSAMFAWRSNQNSHSKEDCEEFRKQSKAVCRGCLENADRVHRCERQHAARTGRFTWRTTTSATEYKNDPFSYLNPDSWVQVADKAYREVFPFGKKIK</sequence>
<dbReference type="VEuPathDB" id="VectorBase:GPAI007281"/>
<feature type="compositionally biased region" description="Basic and acidic residues" evidence="1">
    <location>
        <begin position="31"/>
        <end position="42"/>
    </location>
</feature>
<reference evidence="3" key="1">
    <citation type="submission" date="2014-03" db="EMBL/GenBank/DDBJ databases">
        <authorList>
            <person name="Aksoy S."/>
            <person name="Warren W."/>
            <person name="Wilson R.K."/>
        </authorList>
    </citation>
    <scope>NUCLEOTIDE SEQUENCE [LARGE SCALE GENOMIC DNA]</scope>
    <source>
        <strain evidence="3">IAEA</strain>
    </source>
</reference>
<dbReference type="Proteomes" id="UP000092445">
    <property type="component" value="Unassembled WGS sequence"/>
</dbReference>
<keyword evidence="3" id="KW-1185">Reference proteome</keyword>
<accession>A0A1A9Z8T8</accession>
<protein>
    <submittedName>
        <fullName evidence="2">Uncharacterized protein</fullName>
    </submittedName>
</protein>
<proteinExistence type="predicted"/>
<dbReference type="EnsemblMetazoa" id="GPAI007281-RA">
    <property type="protein sequence ID" value="GPAI007281-PA"/>
    <property type="gene ID" value="GPAI007281"/>
</dbReference>
<feature type="compositionally biased region" description="Basic and acidic residues" evidence="1">
    <location>
        <begin position="53"/>
        <end position="68"/>
    </location>
</feature>
<dbReference type="AlphaFoldDB" id="A0A1A9Z8T8"/>
<evidence type="ECO:0000313" key="3">
    <source>
        <dbReference type="Proteomes" id="UP000092445"/>
    </source>
</evidence>
<evidence type="ECO:0000256" key="1">
    <source>
        <dbReference type="SAM" id="MobiDB-lite"/>
    </source>
</evidence>
<reference evidence="2" key="2">
    <citation type="submission" date="2020-05" db="UniProtKB">
        <authorList>
            <consortium name="EnsemblMetazoa"/>
        </authorList>
    </citation>
    <scope>IDENTIFICATION</scope>
    <source>
        <strain evidence="2">IAEA</strain>
    </source>
</reference>
<evidence type="ECO:0000313" key="2">
    <source>
        <dbReference type="EnsemblMetazoa" id="GPAI007281-PA"/>
    </source>
</evidence>